<name>A0A6C0BB18_9ZZZZ</name>
<dbReference type="AlphaFoldDB" id="A0A6C0BB18"/>
<sequence length="397" mass="46157">MNKVIPNAQQYMLEQKYVTIHSEDRDCIKYPNSSEFEIELPQDYCNVQGVRLASWCIPNNYNTFSSSQFNLSMNFHITEMFLPTHPSDLQKTIYDGLLRNVQNTYTVTISEGFYDPHSMALELTNRFNEVITKYLIAYFNEICRSELITPFLAEGGYTDFIITYNTVKSNLWFGNVCSKFIIPNVEQNVFLRQATLGKFQYPVYSNWGLGAYLGFEKNTPVESTESFFDVTICRYVYPRFYYKDIAVGDSGYWLSNGRAYGATPVFYLEAPFKLNILGNLCMYMEVDILNNMDEFVPFEKNTFTRSTNESCGIVNSAFAKIPIGPVFGNDSPSFKLFNPPAERISKLKFRFRYHNGLLVDFEKMNYTFVLEFILYRPQNQKNVHMFVPETIAYGYPR</sequence>
<organism evidence="1">
    <name type="scientific">viral metagenome</name>
    <dbReference type="NCBI Taxonomy" id="1070528"/>
    <lineage>
        <taxon>unclassified sequences</taxon>
        <taxon>metagenomes</taxon>
        <taxon>organismal metagenomes</taxon>
    </lineage>
</organism>
<accession>A0A6C0BB18</accession>
<proteinExistence type="predicted"/>
<reference evidence="1" key="1">
    <citation type="journal article" date="2020" name="Nature">
        <title>Giant virus diversity and host interactions through global metagenomics.</title>
        <authorList>
            <person name="Schulz F."/>
            <person name="Roux S."/>
            <person name="Paez-Espino D."/>
            <person name="Jungbluth S."/>
            <person name="Walsh D.A."/>
            <person name="Denef V.J."/>
            <person name="McMahon K.D."/>
            <person name="Konstantinidis K.T."/>
            <person name="Eloe-Fadrosh E.A."/>
            <person name="Kyrpides N.C."/>
            <person name="Woyke T."/>
        </authorList>
    </citation>
    <scope>NUCLEOTIDE SEQUENCE</scope>
    <source>
        <strain evidence="1">GVMAG-M-3300010158-59</strain>
    </source>
</reference>
<dbReference type="EMBL" id="MN739103">
    <property type="protein sequence ID" value="QHS88921.1"/>
    <property type="molecule type" value="Genomic_DNA"/>
</dbReference>
<protein>
    <submittedName>
        <fullName evidence="1">Uncharacterized protein</fullName>
    </submittedName>
</protein>
<evidence type="ECO:0000313" key="1">
    <source>
        <dbReference type="EMBL" id="QHS88921.1"/>
    </source>
</evidence>